<dbReference type="SUPFAM" id="SSF57850">
    <property type="entry name" value="RING/U-box"/>
    <property type="match status" value="1"/>
</dbReference>
<feature type="compositionally biased region" description="Basic and acidic residues" evidence="2">
    <location>
        <begin position="381"/>
        <end position="392"/>
    </location>
</feature>
<dbReference type="GeneID" id="98121666"/>
<dbReference type="PROSITE" id="PS50089">
    <property type="entry name" value="ZF_RING_2"/>
    <property type="match status" value="1"/>
</dbReference>
<dbReference type="InterPro" id="IPR051826">
    <property type="entry name" value="E3_ubiquitin-ligase_domain"/>
</dbReference>
<dbReference type="PANTHER" id="PTHR22765">
    <property type="entry name" value="RING FINGER AND PROTEASE ASSOCIATED DOMAIN-CONTAINING"/>
    <property type="match status" value="1"/>
</dbReference>
<feature type="domain" description="RING-type" evidence="4">
    <location>
        <begin position="270"/>
        <end position="312"/>
    </location>
</feature>
<evidence type="ECO:0000256" key="2">
    <source>
        <dbReference type="SAM" id="MobiDB-lite"/>
    </source>
</evidence>
<dbReference type="PANTHER" id="PTHR22765:SF434">
    <property type="entry name" value="GB|AAD18119.1-RELATED"/>
    <property type="match status" value="1"/>
</dbReference>
<keyword evidence="3" id="KW-0472">Membrane</keyword>
<name>A0ABR4M8V5_9PEZI</name>
<keyword evidence="1" id="KW-0479">Metal-binding</keyword>
<keyword evidence="3" id="KW-0812">Transmembrane</keyword>
<keyword evidence="1" id="KW-0862">Zinc</keyword>
<evidence type="ECO:0000259" key="4">
    <source>
        <dbReference type="PROSITE" id="PS50089"/>
    </source>
</evidence>
<keyword evidence="3" id="KW-1133">Transmembrane helix</keyword>
<dbReference type="RefSeq" id="XP_070855874.1">
    <property type="nucleotide sequence ID" value="XM_071004677.1"/>
</dbReference>
<organism evidence="5 6">
    <name type="scientific">Ceratocystis lukuohia</name>
    <dbReference type="NCBI Taxonomy" id="2019550"/>
    <lineage>
        <taxon>Eukaryota</taxon>
        <taxon>Fungi</taxon>
        <taxon>Dikarya</taxon>
        <taxon>Ascomycota</taxon>
        <taxon>Pezizomycotina</taxon>
        <taxon>Sordariomycetes</taxon>
        <taxon>Hypocreomycetidae</taxon>
        <taxon>Microascales</taxon>
        <taxon>Ceratocystidaceae</taxon>
        <taxon>Ceratocystis</taxon>
    </lineage>
</organism>
<keyword evidence="1" id="KW-0863">Zinc-finger</keyword>
<evidence type="ECO:0000313" key="5">
    <source>
        <dbReference type="EMBL" id="KAL2884693.1"/>
    </source>
</evidence>
<comment type="caution">
    <text evidence="5">The sequence shown here is derived from an EMBL/GenBank/DDBJ whole genome shotgun (WGS) entry which is preliminary data.</text>
</comment>
<feature type="region of interest" description="Disordered" evidence="2">
    <location>
        <begin position="429"/>
        <end position="465"/>
    </location>
</feature>
<dbReference type="CDD" id="cd16473">
    <property type="entry name" value="RING-H2_RNF103"/>
    <property type="match status" value="1"/>
</dbReference>
<dbReference type="Pfam" id="PF13639">
    <property type="entry name" value="zf-RING_2"/>
    <property type="match status" value="1"/>
</dbReference>
<evidence type="ECO:0000256" key="1">
    <source>
        <dbReference type="PROSITE-ProRule" id="PRU00175"/>
    </source>
</evidence>
<dbReference type="InterPro" id="IPR013083">
    <property type="entry name" value="Znf_RING/FYVE/PHD"/>
</dbReference>
<sequence>MPIVARLVHEATKVVASSQDHYLLVRQDTTSTSASPAATSDPADGDGDGKGRTNSLLFFVALGFGVVFTNLWIMVGVKYCFRYNSRNHQLRVAAEGGEMVSLEQPTRPRRRRVKKLMTMEEVNDKFPMIKYKSWVLQKATSVRPAVPAAAANDPDPKELSPISNSSDELVSDPMNLASDVTPVVSASNVQTSNKSPGSMTERDDHEETQHVEKVASMPSAPPPVARRDGENAPPSSTNQSDTEADEDSEDDHSNRTPPNLNETNPDADTCAICIDTLEDDDDVRGLTCGHAFHAACVDPWLTVRRACCPLCKADYYVPKPRPEPPANPEATELPQVGRVDSARGAWLNFRGVRQIPPNMTPEEAQAYARREQQRARRARRREAELAAAQRDEQELRALQRRQDRHQEAGGVVGSLRNAFSGFRLGRIRNTQSNSNTTSNVISTSASDFAQPGTGNATAPPPHQQV</sequence>
<keyword evidence="6" id="KW-1185">Reference proteome</keyword>
<evidence type="ECO:0000313" key="6">
    <source>
        <dbReference type="Proteomes" id="UP001610728"/>
    </source>
</evidence>
<dbReference type="InterPro" id="IPR001841">
    <property type="entry name" value="Znf_RING"/>
</dbReference>
<feature type="compositionally biased region" description="Low complexity" evidence="2">
    <location>
        <begin position="429"/>
        <end position="446"/>
    </location>
</feature>
<evidence type="ECO:0000256" key="3">
    <source>
        <dbReference type="SAM" id="Phobius"/>
    </source>
</evidence>
<feature type="compositionally biased region" description="Polar residues" evidence="2">
    <location>
        <begin position="255"/>
        <end position="266"/>
    </location>
</feature>
<proteinExistence type="predicted"/>
<dbReference type="Gene3D" id="3.30.40.10">
    <property type="entry name" value="Zinc/RING finger domain, C3HC4 (zinc finger)"/>
    <property type="match status" value="1"/>
</dbReference>
<feature type="compositionally biased region" description="Polar residues" evidence="2">
    <location>
        <begin position="184"/>
        <end position="198"/>
    </location>
</feature>
<dbReference type="SMART" id="SM00184">
    <property type="entry name" value="RING"/>
    <property type="match status" value="1"/>
</dbReference>
<accession>A0ABR4M8V5</accession>
<feature type="transmembrane region" description="Helical" evidence="3">
    <location>
        <begin position="56"/>
        <end position="81"/>
    </location>
</feature>
<gene>
    <name evidence="5" type="ORF">HOO65_100097</name>
</gene>
<feature type="region of interest" description="Disordered" evidence="2">
    <location>
        <begin position="368"/>
        <end position="392"/>
    </location>
</feature>
<reference evidence="5 6" key="1">
    <citation type="submission" date="2020-05" db="EMBL/GenBank/DDBJ databases">
        <title>Ceratocystis lukuohia genome.</title>
        <authorList>
            <person name="Harrington T.C."/>
            <person name="Kim K."/>
            <person name="Mayers C.G."/>
        </authorList>
    </citation>
    <scope>NUCLEOTIDE SEQUENCE [LARGE SCALE GENOMIC DNA]</scope>
    <source>
        <strain evidence="5 6">C4212</strain>
    </source>
</reference>
<protein>
    <submittedName>
        <fullName evidence="5">E3 ubiquitin-protein ligase RNF167</fullName>
    </submittedName>
</protein>
<feature type="compositionally biased region" description="Basic and acidic residues" evidence="2">
    <location>
        <begin position="200"/>
        <end position="213"/>
    </location>
</feature>
<dbReference type="Proteomes" id="UP001610728">
    <property type="component" value="Unassembled WGS sequence"/>
</dbReference>
<dbReference type="EMBL" id="JABSNW010000010">
    <property type="protein sequence ID" value="KAL2884693.1"/>
    <property type="molecule type" value="Genomic_DNA"/>
</dbReference>
<feature type="region of interest" description="Disordered" evidence="2">
    <location>
        <begin position="146"/>
        <end position="267"/>
    </location>
</feature>